<dbReference type="AlphaFoldDB" id="A0AA36ER03"/>
<organism evidence="2 3">
    <name type="scientific">Lactuca saligna</name>
    <name type="common">Willowleaf lettuce</name>
    <dbReference type="NCBI Taxonomy" id="75948"/>
    <lineage>
        <taxon>Eukaryota</taxon>
        <taxon>Viridiplantae</taxon>
        <taxon>Streptophyta</taxon>
        <taxon>Embryophyta</taxon>
        <taxon>Tracheophyta</taxon>
        <taxon>Spermatophyta</taxon>
        <taxon>Magnoliopsida</taxon>
        <taxon>eudicotyledons</taxon>
        <taxon>Gunneridae</taxon>
        <taxon>Pentapetalae</taxon>
        <taxon>asterids</taxon>
        <taxon>campanulids</taxon>
        <taxon>Asterales</taxon>
        <taxon>Asteraceae</taxon>
        <taxon>Cichorioideae</taxon>
        <taxon>Cichorieae</taxon>
        <taxon>Lactucinae</taxon>
        <taxon>Lactuca</taxon>
    </lineage>
</organism>
<name>A0AA36ER03_LACSI</name>
<keyword evidence="3" id="KW-1185">Reference proteome</keyword>
<dbReference type="EMBL" id="OX465085">
    <property type="protein sequence ID" value="CAI9302485.1"/>
    <property type="molecule type" value="Genomic_DNA"/>
</dbReference>
<evidence type="ECO:0000313" key="3">
    <source>
        <dbReference type="Proteomes" id="UP001177003"/>
    </source>
</evidence>
<gene>
    <name evidence="2" type="ORF">LSALG_LOCUS40972</name>
</gene>
<dbReference type="Proteomes" id="UP001177003">
    <property type="component" value="Chromosome 9"/>
</dbReference>
<protein>
    <submittedName>
        <fullName evidence="2">Uncharacterized protein</fullName>
    </submittedName>
</protein>
<feature type="region of interest" description="Disordered" evidence="1">
    <location>
        <begin position="29"/>
        <end position="86"/>
    </location>
</feature>
<evidence type="ECO:0000256" key="1">
    <source>
        <dbReference type="SAM" id="MobiDB-lite"/>
    </source>
</evidence>
<proteinExistence type="predicted"/>
<sequence length="197" mass="21972">MCTANTVVDQFNITEDEVSMPNMKNVTYKATKGTSTNSQVGKKKSKSNTKVVEKVSSVKNIPEKSRKGGSKKVAKDATEKSDAGGFEKESISRTFQVVMNEPITTLFSSQSTQPEIQTNENEDKDRIVGFVELEFDPAKEDVDDNTIMSWKQYNILNSKLSTILQFLNDNVGKSTMSGEYATTRNFYLVKPINPIKC</sequence>
<reference evidence="2" key="1">
    <citation type="submission" date="2023-04" db="EMBL/GenBank/DDBJ databases">
        <authorList>
            <person name="Vijverberg K."/>
            <person name="Xiong W."/>
            <person name="Schranz E."/>
        </authorList>
    </citation>
    <scope>NUCLEOTIDE SEQUENCE</scope>
</reference>
<feature type="compositionally biased region" description="Basic and acidic residues" evidence="1">
    <location>
        <begin position="73"/>
        <end position="86"/>
    </location>
</feature>
<accession>A0AA36ER03</accession>
<evidence type="ECO:0000313" key="2">
    <source>
        <dbReference type="EMBL" id="CAI9302485.1"/>
    </source>
</evidence>